<gene>
    <name evidence="1" type="ORF">B0681_05435</name>
</gene>
<evidence type="ECO:0000313" key="1">
    <source>
        <dbReference type="EMBL" id="OOS25447.1"/>
    </source>
</evidence>
<sequence length="150" mass="17149">MKKICVLAIILSIFFLWKNFSLYPSLEENIIRQLNYDLNNSGLKTKYDLRDFLTQGGVLSFDGVIFRSPNNGLLEKSLGVRNDNVVKVFYLKLTEEGDLDKNQLFLDNSLKGFDYFCDANSQLAISKIAKDQSYYILPINCKIVKSEAVD</sequence>
<dbReference type="RefSeq" id="WP_078317722.1">
    <property type="nucleotide sequence ID" value="NZ_MUYV01000005.1"/>
</dbReference>
<dbReference type="AlphaFoldDB" id="A0A1T0CT05"/>
<comment type="caution">
    <text evidence="1">The sequence shown here is derived from an EMBL/GenBank/DDBJ whole genome shotgun (WGS) entry which is preliminary data.</text>
</comment>
<reference evidence="1 2" key="1">
    <citation type="submission" date="2017-02" db="EMBL/GenBank/DDBJ databases">
        <title>Draft genome sequence of Moraxella porci CCUG 54912T type strain.</title>
        <authorList>
            <person name="Salva-Serra F."/>
            <person name="Engstrom-Jakobsson H."/>
            <person name="Thorell K."/>
            <person name="Jaen-Luchoro D."/>
            <person name="Gonzales-Siles L."/>
            <person name="Karlsson R."/>
            <person name="Yazdan S."/>
            <person name="Boulund F."/>
            <person name="Johnning A."/>
            <person name="Engstrand L."/>
            <person name="Kristiansson E."/>
            <person name="Moore E."/>
        </authorList>
    </citation>
    <scope>NUCLEOTIDE SEQUENCE [LARGE SCALE GENOMIC DNA]</scope>
    <source>
        <strain evidence="1 2">CCUG 54912</strain>
    </source>
</reference>
<dbReference type="EMBL" id="MUYV01000005">
    <property type="protein sequence ID" value="OOS25447.1"/>
    <property type="molecule type" value="Genomic_DNA"/>
</dbReference>
<dbReference type="Proteomes" id="UP000190683">
    <property type="component" value="Unassembled WGS sequence"/>
</dbReference>
<accession>A0A1T0CT05</accession>
<protein>
    <submittedName>
        <fullName evidence="1">Uncharacterized protein</fullName>
    </submittedName>
</protein>
<organism evidence="1 2">
    <name type="scientific">Moraxella porci DSM 25326</name>
    <dbReference type="NCBI Taxonomy" id="573983"/>
    <lineage>
        <taxon>Bacteria</taxon>
        <taxon>Pseudomonadati</taxon>
        <taxon>Pseudomonadota</taxon>
        <taxon>Gammaproteobacteria</taxon>
        <taxon>Moraxellales</taxon>
        <taxon>Moraxellaceae</taxon>
        <taxon>Moraxella</taxon>
    </lineage>
</organism>
<keyword evidence="2" id="KW-1185">Reference proteome</keyword>
<proteinExistence type="predicted"/>
<name>A0A1T0CT05_9GAMM</name>
<evidence type="ECO:0000313" key="2">
    <source>
        <dbReference type="Proteomes" id="UP000190683"/>
    </source>
</evidence>